<reference evidence="1" key="1">
    <citation type="submission" date="2022-09" db="EMBL/GenBank/DDBJ databases">
        <authorList>
            <person name="Yuan C."/>
            <person name="Ke Z."/>
        </authorList>
    </citation>
    <scope>NUCLEOTIDE SEQUENCE</scope>
    <source>
        <strain evidence="1">LB-8</strain>
    </source>
</reference>
<evidence type="ECO:0000313" key="1">
    <source>
        <dbReference type="EMBL" id="MCU7548434.1"/>
    </source>
</evidence>
<dbReference type="InterPro" id="IPR005338">
    <property type="entry name" value="Anhydro_N_Ac-Mur_kinase"/>
</dbReference>
<dbReference type="EMBL" id="JAOTIF010000002">
    <property type="protein sequence ID" value="MCU7548434.1"/>
    <property type="molecule type" value="Genomic_DNA"/>
</dbReference>
<dbReference type="GO" id="GO:0005524">
    <property type="term" value="F:ATP binding"/>
    <property type="evidence" value="ECO:0007669"/>
    <property type="project" value="InterPro"/>
</dbReference>
<dbReference type="GO" id="GO:0016773">
    <property type="term" value="F:phosphotransferase activity, alcohol group as acceptor"/>
    <property type="evidence" value="ECO:0007669"/>
    <property type="project" value="InterPro"/>
</dbReference>
<dbReference type="EC" id="2.7.1.170" evidence="1"/>
<comment type="caution">
    <text evidence="1">The sequence shown here is derived from an EMBL/GenBank/DDBJ whole genome shotgun (WGS) entry which is preliminary data.</text>
</comment>
<dbReference type="PANTHER" id="PTHR30605:SF0">
    <property type="entry name" value="ANHYDRO-N-ACETYLMURAMIC ACID KINASE"/>
    <property type="match status" value="1"/>
</dbReference>
<dbReference type="GO" id="GO:0009254">
    <property type="term" value="P:peptidoglycan turnover"/>
    <property type="evidence" value="ECO:0007669"/>
    <property type="project" value="InterPro"/>
</dbReference>
<dbReference type="InterPro" id="IPR043129">
    <property type="entry name" value="ATPase_NBD"/>
</dbReference>
<dbReference type="RefSeq" id="WP_279295881.1">
    <property type="nucleotide sequence ID" value="NZ_JAOTIF010000002.1"/>
</dbReference>
<dbReference type="AlphaFoldDB" id="A0A9X2XSQ8"/>
<keyword evidence="1" id="KW-0418">Kinase</keyword>
<dbReference type="GO" id="GO:0006040">
    <property type="term" value="P:amino sugar metabolic process"/>
    <property type="evidence" value="ECO:0007669"/>
    <property type="project" value="InterPro"/>
</dbReference>
<keyword evidence="1" id="KW-0808">Transferase</keyword>
<evidence type="ECO:0000313" key="2">
    <source>
        <dbReference type="Proteomes" id="UP001155483"/>
    </source>
</evidence>
<protein>
    <submittedName>
        <fullName evidence="1">Anhydro-N-acetylmuramic acid kinase</fullName>
        <ecNumber evidence="1">2.7.1.170</ecNumber>
    </submittedName>
</protein>
<dbReference type="Pfam" id="PF03702">
    <property type="entry name" value="AnmK"/>
    <property type="match status" value="1"/>
</dbReference>
<dbReference type="Gene3D" id="3.30.420.40">
    <property type="match status" value="2"/>
</dbReference>
<dbReference type="NCBIfam" id="NF007144">
    <property type="entry name" value="PRK09585.2-3"/>
    <property type="match status" value="1"/>
</dbReference>
<dbReference type="Proteomes" id="UP001155483">
    <property type="component" value="Unassembled WGS sequence"/>
</dbReference>
<name>A0A9X2XSQ8_9BACT</name>
<accession>A0A9X2XSQ8</accession>
<dbReference type="GO" id="GO:0016301">
    <property type="term" value="F:kinase activity"/>
    <property type="evidence" value="ECO:0007669"/>
    <property type="project" value="UniProtKB-KW"/>
</dbReference>
<dbReference type="SUPFAM" id="SSF53067">
    <property type="entry name" value="Actin-like ATPase domain"/>
    <property type="match status" value="1"/>
</dbReference>
<reference evidence="1" key="2">
    <citation type="submission" date="2023-04" db="EMBL/GenBank/DDBJ databases">
        <title>Paracnuella aquatica gen. nov., sp. nov., a member of the family Chitinophagaceae isolated from a hot spring.</title>
        <authorList>
            <person name="Wang C."/>
        </authorList>
    </citation>
    <scope>NUCLEOTIDE SEQUENCE</scope>
    <source>
        <strain evidence="1">LB-8</strain>
    </source>
</reference>
<gene>
    <name evidence="1" type="ORF">OCK74_04870</name>
</gene>
<proteinExistence type="predicted"/>
<sequence>MVYKVIGLMSGSSLDGLDIVYTELHENGGMWSYNIIASGCYAYEQAWAARLQSATSLNALDYQLLHTEYGHYLGQQVNKFIDENNLHYKVALIASHGHTTFHLPAQRMTAQIGDGAAIAAETGLPVVSDLRALDVALGGQGAPIVPIGEKLLFPIYTHFLNLGGIANISFNSGGEYVAFDICPANGILNALAASVQKEYDNKGEMASSGNVHNGLLQKLNEQAYYTQPAPKSLANSFGTDTILPLIKSFGLPHTDALRTYVEHIVQQIKLAISNRQQASNKKLLVTGGGAFNDFLVNRLSTELQSIGIEVVVPDATTIKYKEALAMALIGVLRWRQEYNVLSSVTGASRDSVGGAVWIGHD</sequence>
<keyword evidence="2" id="KW-1185">Reference proteome</keyword>
<organism evidence="1 2">
    <name type="scientific">Paraflavisolibacter caeni</name>
    <dbReference type="NCBI Taxonomy" id="2982496"/>
    <lineage>
        <taxon>Bacteria</taxon>
        <taxon>Pseudomonadati</taxon>
        <taxon>Bacteroidota</taxon>
        <taxon>Chitinophagia</taxon>
        <taxon>Chitinophagales</taxon>
        <taxon>Chitinophagaceae</taxon>
        <taxon>Paraflavisolibacter</taxon>
    </lineage>
</organism>
<dbReference type="PANTHER" id="PTHR30605">
    <property type="entry name" value="ANHYDRO-N-ACETYLMURAMIC ACID KINASE"/>
    <property type="match status" value="1"/>
</dbReference>